<protein>
    <submittedName>
        <fullName evidence="1">Uncharacterized protein</fullName>
    </submittedName>
</protein>
<comment type="caution">
    <text evidence="1">The sequence shown here is derived from an EMBL/GenBank/DDBJ whole genome shotgun (WGS) entry which is preliminary data.</text>
</comment>
<dbReference type="Proteomes" id="UP000859547">
    <property type="component" value="Unassembled WGS sequence"/>
</dbReference>
<sequence>MSNEVIRKELKKLSKESLIETVINLSCGRNSIRICKETEYNLLIRKREEKFKEFIFLKEQLDKYSTFSEETYILAKKIRKIQEEIKAIDKRSDKLFKEL</sequence>
<dbReference type="RefSeq" id="WP_004456642.1">
    <property type="nucleotide sequence ID" value="NZ_CATNXJ010000012.1"/>
</dbReference>
<dbReference type="AlphaFoldDB" id="A0A8H9UX93"/>
<accession>A0A8H9UX93</accession>
<name>A0A8H9UX93_CLOPF</name>
<reference evidence="1" key="1">
    <citation type="journal article" date="2018" name="Genome Biol.">
        <title>SKESA: strategic k-mer extension for scrupulous assemblies.</title>
        <authorList>
            <person name="Souvorov A."/>
            <person name="Agarwala R."/>
            <person name="Lipman D.J."/>
        </authorList>
    </citation>
    <scope>NUCLEOTIDE SEQUENCE</scope>
    <source>
        <strain evidence="1">C8</strain>
    </source>
</reference>
<reference evidence="1" key="2">
    <citation type="submission" date="2020-07" db="EMBL/GenBank/DDBJ databases">
        <authorList>
            <consortium name="NCBI Pathogen Detection Project"/>
        </authorList>
    </citation>
    <scope>NUCLEOTIDE SEQUENCE</scope>
    <source>
        <strain evidence="1">C8</strain>
    </source>
</reference>
<proteinExistence type="predicted"/>
<dbReference type="EMBL" id="DACTCB010000011">
    <property type="protein sequence ID" value="HAT4308311.1"/>
    <property type="molecule type" value="Genomic_DNA"/>
</dbReference>
<evidence type="ECO:0000313" key="1">
    <source>
        <dbReference type="EMBL" id="HAT4308311.1"/>
    </source>
</evidence>
<gene>
    <name evidence="1" type="ORF">I9080_002121</name>
</gene>
<organism evidence="1">
    <name type="scientific">Clostridium perfringens</name>
    <dbReference type="NCBI Taxonomy" id="1502"/>
    <lineage>
        <taxon>Bacteria</taxon>
        <taxon>Bacillati</taxon>
        <taxon>Bacillota</taxon>
        <taxon>Clostridia</taxon>
        <taxon>Eubacteriales</taxon>
        <taxon>Clostridiaceae</taxon>
        <taxon>Clostridium</taxon>
    </lineage>
</organism>